<feature type="region of interest" description="Disordered" evidence="1">
    <location>
        <begin position="377"/>
        <end position="396"/>
    </location>
</feature>
<evidence type="ECO:0008006" key="4">
    <source>
        <dbReference type="Google" id="ProtNLM"/>
    </source>
</evidence>
<keyword evidence="3" id="KW-1185">Reference proteome</keyword>
<dbReference type="EMBL" id="JAODAN010000004">
    <property type="protein sequence ID" value="KAK1924631.1"/>
    <property type="molecule type" value="Genomic_DNA"/>
</dbReference>
<sequence>MSTRQTPSASSRFTSNNDVLAQVVEYLDDSSLHPFLRCSKAFAANVLPRLYRTLHLDPSKPSPFLLQSSPTHLSTCPPLPWTQSAAWEYVQTLSIPTHGAELCFGLHGPLPDLPRLHTIHLSGGDRTLQMGKECAAHSCPLLQRYGSSASLLILRKLHLLPTVPVTSALLILRPCQFPFESRGEPVVVAGTFRPLTHLDRIDLVLWDERHAHRIEWIDHQAPHFGRWPPGIDTLAAEITSDAETESLDSDSDTDGEGGWGSSGRPVFRCGAYRVYGTKGCHYCDQRGCVRYSPNIPKQLGGMLYTLARYTPVKEINVWNADKSLTEFQWWDSRMSLDECHEMAREQVRLGREEREAEMRSVGDGQAQEGCSAIFNTSSKDKHQTASGPGPSHPVDLHFGDSLDWTLRVKKMRWQEHTAGEEGYWPDSIVEADVGTVII</sequence>
<name>A0AAD9FR26_PAPLA</name>
<organism evidence="2 3">
    <name type="scientific">Papiliotrema laurentii</name>
    <name type="common">Cryptococcus laurentii</name>
    <dbReference type="NCBI Taxonomy" id="5418"/>
    <lineage>
        <taxon>Eukaryota</taxon>
        <taxon>Fungi</taxon>
        <taxon>Dikarya</taxon>
        <taxon>Basidiomycota</taxon>
        <taxon>Agaricomycotina</taxon>
        <taxon>Tremellomycetes</taxon>
        <taxon>Tremellales</taxon>
        <taxon>Rhynchogastremaceae</taxon>
        <taxon>Papiliotrema</taxon>
    </lineage>
</organism>
<dbReference type="Proteomes" id="UP001182556">
    <property type="component" value="Unassembled WGS sequence"/>
</dbReference>
<proteinExistence type="predicted"/>
<reference evidence="2" key="1">
    <citation type="submission" date="2023-02" db="EMBL/GenBank/DDBJ databases">
        <title>Identification and recombinant expression of a fungal hydrolase from Papiliotrema laurentii that hydrolyzes apple cutin and clears colloidal polyester polyurethane.</title>
        <authorList>
            <consortium name="DOE Joint Genome Institute"/>
            <person name="Roman V.A."/>
            <person name="Bojanowski C."/>
            <person name="Crable B.R."/>
            <person name="Wagner D.N."/>
            <person name="Hung C.S."/>
            <person name="Nadeau L.J."/>
            <person name="Schratz L."/>
            <person name="Haridas S."/>
            <person name="Pangilinan J."/>
            <person name="Lipzen A."/>
            <person name="Na H."/>
            <person name="Yan M."/>
            <person name="Ng V."/>
            <person name="Grigoriev I.V."/>
            <person name="Spatafora J.W."/>
            <person name="Barlow D."/>
            <person name="Biffinger J."/>
            <person name="Kelley-Loughnane N."/>
            <person name="Varaljay V.A."/>
            <person name="Crookes-Goodson W.J."/>
        </authorList>
    </citation>
    <scope>NUCLEOTIDE SEQUENCE</scope>
    <source>
        <strain evidence="2">5307AH</strain>
    </source>
</reference>
<comment type="caution">
    <text evidence="2">The sequence shown here is derived from an EMBL/GenBank/DDBJ whole genome shotgun (WGS) entry which is preliminary data.</text>
</comment>
<protein>
    <recommendedName>
        <fullName evidence="4">F-box domain-containing protein</fullName>
    </recommendedName>
</protein>
<accession>A0AAD9FR26</accession>
<evidence type="ECO:0000313" key="3">
    <source>
        <dbReference type="Proteomes" id="UP001182556"/>
    </source>
</evidence>
<dbReference type="AlphaFoldDB" id="A0AAD9FR26"/>
<evidence type="ECO:0000313" key="2">
    <source>
        <dbReference type="EMBL" id="KAK1924631.1"/>
    </source>
</evidence>
<gene>
    <name evidence="2" type="ORF">DB88DRAFT_486258</name>
</gene>
<evidence type="ECO:0000256" key="1">
    <source>
        <dbReference type="SAM" id="MobiDB-lite"/>
    </source>
</evidence>